<dbReference type="AlphaFoldDB" id="A0A9X4XFK1"/>
<evidence type="ECO:0000313" key="1">
    <source>
        <dbReference type="EMBL" id="MTK21662.1"/>
    </source>
</evidence>
<reference evidence="1 2" key="1">
    <citation type="journal article" date="2019" name="Nat. Med.">
        <title>A library of human gut bacterial isolates paired with longitudinal multiomics data enables mechanistic microbiome research.</title>
        <authorList>
            <person name="Poyet M."/>
            <person name="Groussin M."/>
            <person name="Gibbons S.M."/>
            <person name="Avila-Pacheco J."/>
            <person name="Jiang X."/>
            <person name="Kearney S.M."/>
            <person name="Perrotta A.R."/>
            <person name="Berdy B."/>
            <person name="Zhao S."/>
            <person name="Lieberman T.D."/>
            <person name="Swanson P.K."/>
            <person name="Smith M."/>
            <person name="Roesemann S."/>
            <person name="Alexander J.E."/>
            <person name="Rich S.A."/>
            <person name="Livny J."/>
            <person name="Vlamakis H."/>
            <person name="Clish C."/>
            <person name="Bullock K."/>
            <person name="Deik A."/>
            <person name="Scott J."/>
            <person name="Pierce K.A."/>
            <person name="Xavier R.J."/>
            <person name="Alm E.J."/>
        </authorList>
    </citation>
    <scope>NUCLEOTIDE SEQUENCE [LARGE SCALE GENOMIC DNA]</scope>
    <source>
        <strain evidence="1 2">BIOML-A198</strain>
    </source>
</reference>
<evidence type="ECO:0000313" key="2">
    <source>
        <dbReference type="Proteomes" id="UP000487649"/>
    </source>
</evidence>
<comment type="caution">
    <text evidence="1">The sequence shown here is derived from an EMBL/GenBank/DDBJ whole genome shotgun (WGS) entry which is preliminary data.</text>
</comment>
<dbReference type="EMBL" id="WMQE01000020">
    <property type="protein sequence ID" value="MTK21662.1"/>
    <property type="molecule type" value="Genomic_DNA"/>
</dbReference>
<protein>
    <submittedName>
        <fullName evidence="1">Uncharacterized protein</fullName>
    </submittedName>
</protein>
<dbReference type="RefSeq" id="WP_155222916.1">
    <property type="nucleotide sequence ID" value="NZ_JADPFQ010000032.1"/>
</dbReference>
<accession>A0A9X4XFK1</accession>
<organism evidence="1 2">
    <name type="scientific">Turicibacter sanguinis</name>
    <dbReference type="NCBI Taxonomy" id="154288"/>
    <lineage>
        <taxon>Bacteria</taxon>
        <taxon>Bacillati</taxon>
        <taxon>Bacillota</taxon>
        <taxon>Erysipelotrichia</taxon>
        <taxon>Erysipelotrichales</taxon>
        <taxon>Turicibacteraceae</taxon>
        <taxon>Turicibacter</taxon>
    </lineage>
</organism>
<proteinExistence type="predicted"/>
<gene>
    <name evidence="1" type="ORF">GMA92_09540</name>
</gene>
<dbReference type="Proteomes" id="UP000487649">
    <property type="component" value="Unassembled WGS sequence"/>
</dbReference>
<sequence>MKKMILFMVSAFVLIGTAEKGSDLLIEKQLNNVENYLVQKGYEVDGVSFDDNTFRVVVKVNSYEDEIVTDASKKNELMSEIQEGSIYFNSAMTLSFVIS</sequence>
<name>A0A9X4XFK1_9FIRM</name>